<sequence>MQIDRDEFLRYLGWNGQENDDTFLQKLDEAAKKCLAAATPKSVVRRFDLTKEFELAGTGFVLQGQDIRNHLSGCRQVYLMAATVGQGTEKAVSLAQKKSAHEALLLDTAASCAIESYCDDVCEDLQRDCPTLLTPRFSCGYGDFPLEAQREICAILRTDSQIGLCCDESYLLTPRKSVTALVGITDLPRTQKSSRGCGSKCASCKHIGCAFRKKEQS</sequence>
<dbReference type="GO" id="GO:0008705">
    <property type="term" value="F:methionine synthase activity"/>
    <property type="evidence" value="ECO:0007669"/>
    <property type="project" value="InterPro"/>
</dbReference>
<gene>
    <name evidence="1" type="ORF">H9741_04175</name>
</gene>
<organism evidence="1 2">
    <name type="scientific">Candidatus Borkfalkia faecipullorum</name>
    <dbReference type="NCBI Taxonomy" id="2838510"/>
    <lineage>
        <taxon>Bacteria</taxon>
        <taxon>Bacillati</taxon>
        <taxon>Bacillota</taxon>
        <taxon>Clostridia</taxon>
        <taxon>Christensenellales</taxon>
        <taxon>Christensenellaceae</taxon>
        <taxon>Candidatus Borkfalkia</taxon>
    </lineage>
</organism>
<evidence type="ECO:0000313" key="2">
    <source>
        <dbReference type="Proteomes" id="UP000824204"/>
    </source>
</evidence>
<protein>
    <recommendedName>
        <fullName evidence="3">AdoMet activation domain-containing protein</fullName>
    </recommendedName>
</protein>
<reference evidence="1" key="1">
    <citation type="journal article" date="2021" name="PeerJ">
        <title>Extensive microbial diversity within the chicken gut microbiome revealed by metagenomics and culture.</title>
        <authorList>
            <person name="Gilroy R."/>
            <person name="Ravi A."/>
            <person name="Getino M."/>
            <person name="Pursley I."/>
            <person name="Horton D.L."/>
            <person name="Alikhan N.F."/>
            <person name="Baker D."/>
            <person name="Gharbi K."/>
            <person name="Hall N."/>
            <person name="Watson M."/>
            <person name="Adriaenssens E.M."/>
            <person name="Foster-Nyarko E."/>
            <person name="Jarju S."/>
            <person name="Secka A."/>
            <person name="Antonio M."/>
            <person name="Oren A."/>
            <person name="Chaudhuri R.R."/>
            <person name="La Ragione R."/>
            <person name="Hildebrand F."/>
            <person name="Pallen M.J."/>
        </authorList>
    </citation>
    <scope>NUCLEOTIDE SEQUENCE</scope>
    <source>
        <strain evidence="1">811</strain>
    </source>
</reference>
<name>A0A9D2AG44_9FIRM</name>
<dbReference type="EMBL" id="DXFX01000054">
    <property type="protein sequence ID" value="HIX07645.1"/>
    <property type="molecule type" value="Genomic_DNA"/>
</dbReference>
<dbReference type="Gene3D" id="3.40.109.40">
    <property type="match status" value="1"/>
</dbReference>
<comment type="caution">
    <text evidence="1">The sequence shown here is derived from an EMBL/GenBank/DDBJ whole genome shotgun (WGS) entry which is preliminary data.</text>
</comment>
<dbReference type="SUPFAM" id="SSF56507">
    <property type="entry name" value="Methionine synthase activation domain-like"/>
    <property type="match status" value="1"/>
</dbReference>
<evidence type="ECO:0008006" key="3">
    <source>
        <dbReference type="Google" id="ProtNLM"/>
    </source>
</evidence>
<proteinExistence type="predicted"/>
<accession>A0A9D2AG44</accession>
<reference evidence="1" key="2">
    <citation type="submission" date="2021-04" db="EMBL/GenBank/DDBJ databases">
        <authorList>
            <person name="Gilroy R."/>
        </authorList>
    </citation>
    <scope>NUCLEOTIDE SEQUENCE</scope>
    <source>
        <strain evidence="1">811</strain>
    </source>
</reference>
<dbReference type="Proteomes" id="UP000824204">
    <property type="component" value="Unassembled WGS sequence"/>
</dbReference>
<dbReference type="AlphaFoldDB" id="A0A9D2AG44"/>
<dbReference type="InterPro" id="IPR037010">
    <property type="entry name" value="VitB12-dep_Met_synth_activ_sf"/>
</dbReference>
<evidence type="ECO:0000313" key="1">
    <source>
        <dbReference type="EMBL" id="HIX07645.1"/>
    </source>
</evidence>